<dbReference type="EMBL" id="BARU01041690">
    <property type="protein sequence ID" value="GAH77310.1"/>
    <property type="molecule type" value="Genomic_DNA"/>
</dbReference>
<accession>X1J6Z7</accession>
<gene>
    <name evidence="1" type="ORF">S03H2_64215</name>
</gene>
<name>X1J6Z7_9ZZZZ</name>
<protein>
    <submittedName>
        <fullName evidence="1">Uncharacterized protein</fullName>
    </submittedName>
</protein>
<comment type="caution">
    <text evidence="1">The sequence shown here is derived from an EMBL/GenBank/DDBJ whole genome shotgun (WGS) entry which is preliminary data.</text>
</comment>
<sequence length="77" mass="8747">MVIHENELTPETRAKLKLGKGMVPLKVVVLGRLLHAIEGLTTRDALWALRTAHSFARGYRKKKTKVEKEAKTVDIRQ</sequence>
<dbReference type="AlphaFoldDB" id="X1J6Z7"/>
<proteinExistence type="predicted"/>
<reference evidence="1" key="1">
    <citation type="journal article" date="2014" name="Front. Microbiol.">
        <title>High frequency of phylogenetically diverse reductive dehalogenase-homologous genes in deep subseafloor sedimentary metagenomes.</title>
        <authorList>
            <person name="Kawai M."/>
            <person name="Futagami T."/>
            <person name="Toyoda A."/>
            <person name="Takaki Y."/>
            <person name="Nishi S."/>
            <person name="Hori S."/>
            <person name="Arai W."/>
            <person name="Tsubouchi T."/>
            <person name="Morono Y."/>
            <person name="Uchiyama I."/>
            <person name="Ito T."/>
            <person name="Fujiyama A."/>
            <person name="Inagaki F."/>
            <person name="Takami H."/>
        </authorList>
    </citation>
    <scope>NUCLEOTIDE SEQUENCE</scope>
    <source>
        <strain evidence="1">Expedition CK06-06</strain>
    </source>
</reference>
<organism evidence="1">
    <name type="scientific">marine sediment metagenome</name>
    <dbReference type="NCBI Taxonomy" id="412755"/>
    <lineage>
        <taxon>unclassified sequences</taxon>
        <taxon>metagenomes</taxon>
        <taxon>ecological metagenomes</taxon>
    </lineage>
</organism>
<evidence type="ECO:0000313" key="1">
    <source>
        <dbReference type="EMBL" id="GAH77310.1"/>
    </source>
</evidence>